<evidence type="ECO:0000259" key="3">
    <source>
        <dbReference type="PROSITE" id="PS50022"/>
    </source>
</evidence>
<sequence>MGVTALALCATLGGVAPVASADSQAAARWSSTYESGQPQPLAASALDTPVGVHGTTSSIMRLVTSVYSPDGGKGGENAGMIADRNSATKWFAGKKPTASNSIEVIYSLSEAAVATSYQLVSGNDSKERDPKSWQVFGSNSDSAATAVGDGSWTPIASEENVDLGPSGSSGRNYSSWFDVDQSASYRYYKLKVVDNQGASGAFQLADWTLLSSQDISEGALVSDPQSAISSATSSYSNAGNENETLDALRDRRYDSKWLGTAPEGGPTTENPGIITYTLSSAQKISSYDIVSGNDAVERDPKNWTIRGTNDAAALNDQSSESWKVIDTVSDATWTGRKARNHYDLDEPGSYKYIQMVVTANAGNNNRLQMGDWTLYGTNDAAPQATSVLAVSTADIRATNQSSELSTAHGSAALRYDGQITPDAESAVASNSVVHDDLNVTIADGTALSYDIDPLTAEGAKVIADIAYTDANGTNEQFLSQLSGVSDSAGVSFTPAAYGTALTQNAWNHVRVDLSALAGKVVTRVVLRFADAEAQSGAKVTGLIDNVTVAANGFAGSLRLNDVPASFTAYAGKAVNGSVGVIAGAALVPSDATIAATLDLNDGHDALSLVATKTADGYVLTVPAAARVAAAGQYDATISVSVGEETAVAQLPVTVIADSTLTTATASIANLTCFVQSGIAGDCDGNGYAYDRAKLTDLGYSFGANGTVNIDGTTFNFEVPNIPVGQPDTITPAGQRWNITVPQGATKLSFLGTANEGTKSRELTIVYTDETEQNVTVTFGDWATGDTSNFTNNGNTVVARPQGRLKGASESDDKYSAVLASAPVDLQADKTVDYIQLPVKSGTLKPDGQVHLFTFATDAAVAAQAPAPVLEATSGIEATPGVALTSPLVTVTTGQAPLTATINWGDGSPVTTGSVVDGKVFGDHAYQAVGTYTAVVTVTGNGTSATQSVTIAVGKHAATVALSGPAASPVGAAGSVVATIQPATATGTVQFVVDGQASGAPVQIADAKASFDISTLPAGSHTIVATYSGDDTTSSATSAAHTVVINKVASAVTLSGVETATVGASNVLTATVTPATATGTVQFVVDGQASGAPVQIADAKASFDISTLPAGSHTIVATYSGDDATSSATSAAHTVVINKVASAVTLSGVETATVGASNVLTATVTPATATGTVQFAIDGAAAGEPVALTAGAATFNTQVLTAGTHTITATYLGNEQYAQASVQKTLTITKVASSLVIDANATTVTVGDPITLTATLSPATAGKTVAFFAGDEELGTATTDAQGKATWALNASAEGTTAYRATFAGDDTLTQAQTDQSVSVTVSKKELAAGDVVIAIPEEVTAGADQELSITLPADATGTVTFTINGVAHEVNVVDGKASFGTSSLPVGDSTITITYSGDSKYGSMTTTKDVYVDKARPAVTVTADKTNATFGASVVVTAQVPAGTTGTVTFEENGQALGDPIAIDAEGLASITISTPAAGEHTITANYSGDANNEASTSSVEFTIDQADTTVTLSSADSTIKAGKPVALTATVDPAAAGGTVTFLQDGKAIGEPVTVQDGIAILSVPDLAVGSYVFTAKFTGDTNYAGSESSALNVSVEAVKVPVVPALGVVSASGSKQVYGQVDAAKLIAVSVQVTNATAGTVVFSSDTLVIATAQIQKVNGAYVAKARLESDLAVGKYGSLRATALIDGKLYVTTVDGAGFTITKPAVAKAIKVRAKKFKAGKRPKVTVTVGKLSNGRVATGSVKITVGKKYTKTVKLRNGKAKVTLKRSKKTIKVRAQYRPDRASNGLAAKSKVVKVKVRK</sequence>
<dbReference type="EMBL" id="VFNV01000001">
    <property type="protein sequence ID" value="TQK75576.1"/>
    <property type="molecule type" value="Genomic_DNA"/>
</dbReference>
<dbReference type="PROSITE" id="PS50022">
    <property type="entry name" value="FA58C_3"/>
    <property type="match status" value="1"/>
</dbReference>
<evidence type="ECO:0000313" key="6">
    <source>
        <dbReference type="Proteomes" id="UP000316181"/>
    </source>
</evidence>
<dbReference type="SMART" id="SM00635">
    <property type="entry name" value="BID_2"/>
    <property type="match status" value="4"/>
</dbReference>
<dbReference type="GO" id="GO:0005975">
    <property type="term" value="P:carbohydrate metabolic process"/>
    <property type="evidence" value="ECO:0007669"/>
    <property type="project" value="UniProtKB-ARBA"/>
</dbReference>
<dbReference type="SUPFAM" id="SSF49299">
    <property type="entry name" value="PKD domain"/>
    <property type="match status" value="1"/>
</dbReference>
<name>A0A542SLS2_9MICO</name>
<proteinExistence type="predicted"/>
<reference evidence="5 6" key="1">
    <citation type="submission" date="2019-06" db="EMBL/GenBank/DDBJ databases">
        <title>Sequencing the genomes of 1000 actinobacteria strains.</title>
        <authorList>
            <person name="Klenk H.-P."/>
        </authorList>
    </citation>
    <scope>NUCLEOTIDE SEQUENCE [LARGE SCALE GENOMIC DNA]</scope>
    <source>
        <strain evidence="5 6">DSM 10596</strain>
    </source>
</reference>
<keyword evidence="6" id="KW-1185">Reference proteome</keyword>
<gene>
    <name evidence="5" type="ORF">FB389_0206</name>
</gene>
<feature type="chain" id="PRO_5022153988" evidence="2">
    <location>
        <begin position="22"/>
        <end position="1803"/>
    </location>
</feature>
<dbReference type="InterPro" id="IPR035986">
    <property type="entry name" value="PKD_dom_sf"/>
</dbReference>
<feature type="domain" description="F5/8 type C" evidence="3">
    <location>
        <begin position="208"/>
        <end position="377"/>
    </location>
</feature>
<dbReference type="PROSITE" id="PS50093">
    <property type="entry name" value="PKD"/>
    <property type="match status" value="1"/>
</dbReference>
<evidence type="ECO:0000256" key="1">
    <source>
        <dbReference type="SAM" id="MobiDB-lite"/>
    </source>
</evidence>
<dbReference type="SUPFAM" id="SSF49785">
    <property type="entry name" value="Galactose-binding domain-like"/>
    <property type="match status" value="2"/>
</dbReference>
<evidence type="ECO:0000259" key="4">
    <source>
        <dbReference type="PROSITE" id="PS50093"/>
    </source>
</evidence>
<dbReference type="InterPro" id="IPR000601">
    <property type="entry name" value="PKD_dom"/>
</dbReference>
<dbReference type="InterPro" id="IPR032109">
    <property type="entry name" value="Big_3_5"/>
</dbReference>
<dbReference type="Proteomes" id="UP000316181">
    <property type="component" value="Unassembled WGS sequence"/>
</dbReference>
<dbReference type="InterPro" id="IPR003343">
    <property type="entry name" value="Big_2"/>
</dbReference>
<comment type="caution">
    <text evidence="5">The sequence shown here is derived from an EMBL/GenBank/DDBJ whole genome shotgun (WGS) entry which is preliminary data.</text>
</comment>
<accession>A0A542SLS2</accession>
<feature type="domain" description="PKD" evidence="4">
    <location>
        <begin position="896"/>
        <end position="952"/>
    </location>
</feature>
<dbReference type="Gene3D" id="2.60.40.10">
    <property type="entry name" value="Immunoglobulins"/>
    <property type="match status" value="8"/>
</dbReference>
<dbReference type="InterPro" id="IPR008979">
    <property type="entry name" value="Galactose-bd-like_sf"/>
</dbReference>
<feature type="signal peptide" evidence="2">
    <location>
        <begin position="1"/>
        <end position="21"/>
    </location>
</feature>
<keyword evidence="2" id="KW-0732">Signal</keyword>
<organism evidence="5 6">
    <name type="scientific">Rarobacter incanus</name>
    <dbReference type="NCBI Taxonomy" id="153494"/>
    <lineage>
        <taxon>Bacteria</taxon>
        <taxon>Bacillati</taxon>
        <taxon>Actinomycetota</taxon>
        <taxon>Actinomycetes</taxon>
        <taxon>Micrococcales</taxon>
        <taxon>Rarobacteraceae</taxon>
        <taxon>Rarobacter</taxon>
    </lineage>
</organism>
<feature type="region of interest" description="Disordered" evidence="1">
    <location>
        <begin position="137"/>
        <end position="169"/>
    </location>
</feature>
<dbReference type="InterPro" id="IPR013783">
    <property type="entry name" value="Ig-like_fold"/>
</dbReference>
<dbReference type="Gene3D" id="2.60.120.260">
    <property type="entry name" value="Galactose-binding domain-like"/>
    <property type="match status" value="2"/>
</dbReference>
<evidence type="ECO:0000313" key="5">
    <source>
        <dbReference type="EMBL" id="TQK75576.1"/>
    </source>
</evidence>
<dbReference type="Pfam" id="PF16640">
    <property type="entry name" value="Big_3_5"/>
    <property type="match status" value="7"/>
</dbReference>
<protein>
    <submittedName>
        <fullName evidence="5">Ig-like domain-containing protein</fullName>
    </submittedName>
</protein>
<dbReference type="InterPro" id="IPR000421">
    <property type="entry name" value="FA58C"/>
</dbReference>
<evidence type="ECO:0000256" key="2">
    <source>
        <dbReference type="SAM" id="SignalP"/>
    </source>
</evidence>